<dbReference type="AlphaFoldDB" id="A0A330M0M1"/>
<protein>
    <submittedName>
        <fullName evidence="1">Uncharacterized protein</fullName>
    </submittedName>
</protein>
<proteinExistence type="predicted"/>
<evidence type="ECO:0000313" key="1">
    <source>
        <dbReference type="EMBL" id="SQH74943.1"/>
    </source>
</evidence>
<name>A0A330M0M1_9GAMM</name>
<reference evidence="2" key="1">
    <citation type="submission" date="2018-06" db="EMBL/GenBank/DDBJ databases">
        <authorList>
            <person name="Cea G.-C."/>
            <person name="William W."/>
        </authorList>
    </citation>
    <scope>NUCLEOTIDE SEQUENCE [LARGE SCALE GENOMIC DNA]</scope>
    <source>
        <strain evidence="2">DB21MT-2</strain>
    </source>
</reference>
<dbReference type="Proteomes" id="UP000250123">
    <property type="component" value="Chromosome SHEWBE"/>
</dbReference>
<dbReference type="EMBL" id="LS483452">
    <property type="protein sequence ID" value="SQH74943.1"/>
    <property type="molecule type" value="Genomic_DNA"/>
</dbReference>
<gene>
    <name evidence="1" type="ORF">SHEWBE_0974</name>
</gene>
<dbReference type="KEGG" id="sbk:SHEWBE_0974"/>
<evidence type="ECO:0000313" key="2">
    <source>
        <dbReference type="Proteomes" id="UP000250123"/>
    </source>
</evidence>
<accession>A0A330M0M1</accession>
<sequence length="39" mass="4615">MDLDESNVLHHLYYSIHIHHKIDIDSFLMCQTFPSLITS</sequence>
<organism evidence="1 2">
    <name type="scientific">Shewanella benthica</name>
    <dbReference type="NCBI Taxonomy" id="43661"/>
    <lineage>
        <taxon>Bacteria</taxon>
        <taxon>Pseudomonadati</taxon>
        <taxon>Pseudomonadota</taxon>
        <taxon>Gammaproteobacteria</taxon>
        <taxon>Alteromonadales</taxon>
        <taxon>Shewanellaceae</taxon>
        <taxon>Shewanella</taxon>
    </lineage>
</organism>